<dbReference type="WBParaSite" id="ES5_v2.g7171.t1">
    <property type="protein sequence ID" value="ES5_v2.g7171.t1"/>
    <property type="gene ID" value="ES5_v2.g7171"/>
</dbReference>
<accession>A0AC34GRE8</accession>
<proteinExistence type="predicted"/>
<dbReference type="Proteomes" id="UP000887579">
    <property type="component" value="Unplaced"/>
</dbReference>
<evidence type="ECO:0000313" key="1">
    <source>
        <dbReference type="Proteomes" id="UP000887579"/>
    </source>
</evidence>
<organism evidence="1 2">
    <name type="scientific">Panagrolaimus sp. ES5</name>
    <dbReference type="NCBI Taxonomy" id="591445"/>
    <lineage>
        <taxon>Eukaryota</taxon>
        <taxon>Metazoa</taxon>
        <taxon>Ecdysozoa</taxon>
        <taxon>Nematoda</taxon>
        <taxon>Chromadorea</taxon>
        <taxon>Rhabditida</taxon>
        <taxon>Tylenchina</taxon>
        <taxon>Panagrolaimomorpha</taxon>
        <taxon>Panagrolaimoidea</taxon>
        <taxon>Panagrolaimidae</taxon>
        <taxon>Panagrolaimus</taxon>
    </lineage>
</organism>
<evidence type="ECO:0000313" key="2">
    <source>
        <dbReference type="WBParaSite" id="ES5_v2.g7171.t1"/>
    </source>
</evidence>
<reference evidence="2" key="1">
    <citation type="submission" date="2022-11" db="UniProtKB">
        <authorList>
            <consortium name="WormBaseParasite"/>
        </authorList>
    </citation>
    <scope>IDENTIFICATION</scope>
</reference>
<name>A0AC34GRE8_9BILA</name>
<sequence>MSGPIVDVTECNHELAKFSITNTDLSVANSLRRIFIAEVPTIAIDWVSIEINSTVLHDEFIAHRVGLIPLKSSGIVDAMQYSRDCECSEFCPNCSVEFTLHIEQNEEGTLKVTSDDLVSSNPQVSPANGEDSPAITIVKIRKGQALKLKAYARKGFGKEHAKWNPTAGVAFEYDPDNALRHTIYAKPEDWPKSEYSEMPKGQQADYDPFSKPNKFYFGVESTGPLAAKEIVLSGISILKDKLNNISSQLQVELLREGR</sequence>
<protein>
    <submittedName>
        <fullName evidence="2">DNA-directed RNA polymerase RpoA/D/Rpb3-type domain-containing protein</fullName>
    </submittedName>
</protein>